<evidence type="ECO:0000313" key="6">
    <source>
        <dbReference type="RefSeq" id="XP_018017497.2"/>
    </source>
</evidence>
<dbReference type="RefSeq" id="XP_018017497.2">
    <property type="nucleotide sequence ID" value="XM_018162008.2"/>
</dbReference>
<feature type="compositionally biased region" description="Basic and acidic residues" evidence="2">
    <location>
        <begin position="218"/>
        <end position="238"/>
    </location>
</feature>
<feature type="region of interest" description="Disordered" evidence="2">
    <location>
        <begin position="297"/>
        <end position="355"/>
    </location>
</feature>
<feature type="transmembrane region" description="Helical" evidence="3">
    <location>
        <begin position="515"/>
        <end position="537"/>
    </location>
</feature>
<evidence type="ECO:0000256" key="2">
    <source>
        <dbReference type="SAM" id="MobiDB-lite"/>
    </source>
</evidence>
<protein>
    <submittedName>
        <fullName evidence="6">Nucleolar complex protein 4 homolog B</fullName>
    </submittedName>
</protein>
<dbReference type="InterPro" id="IPR027193">
    <property type="entry name" value="Noc4"/>
</dbReference>
<name>A0A8B7NUT8_HYAAZ</name>
<dbReference type="GeneID" id="108674105"/>
<keyword evidence="3" id="KW-0812">Transmembrane</keyword>
<sequence>MRALKRKMELSANEISANFKKNKFDHANGVVELLIHMESSSSKGMLECINALTEIATAFIRDGDTAASIEKKPDDLKDAVDKYRDWIQLRYTDIISKFIENLHHKKFAIAERALMSLLTLIKEQAYADEEFPWATYQEVLNALLSPTVNCRNLIKVLQDVLQHEDLAFYTFKVVSSMVTDETEDCSMVYKANLVTLLLQLDLPGRSRTLEPPPLFCSRRPEMAEPKKRVQKVSKETKSSIRKNKKKEKEKAAAKLHKKQQKSKYEEVIKQTIYGDEEKETSAELPDDVENLDEEAPEVGYDAGHELALDEDERQRKRDDEEFKSAQKVKKPRKPRWGIEDIVNHPPADFEDPNYEPIGDRKKVKINRSEKLLPFDLNEQSTLKDILDAMSDEDSGEDDDEDDSEGGPVFIYNHDRGRQYLTKIWETVMSYTLNEELYKRCLVFIPEKVMKYLLDPIKLTDFFMTSYNLGGGVSLMAMHGVFLLMNKHNLHYPDFYNKVCSLLEPSVFNARYKPRFFMLLNVFLSSSHLPEYMVAAFVKRLSRLLLFAPANCSVLVVRCIINVLARFPSLKIMYDDEQETPVACDPYDVFQADLMQTKANMSSLWEVATVSHKAPEKLYKAASFVKRPGDLEEAPLNSYLEVEYDELDTMDADAIEKITKVATNFKPVQGLFSDPTSNLNVFLK</sequence>
<keyword evidence="3" id="KW-0472">Membrane</keyword>
<feature type="domain" description="CCAAT-binding factor" evidence="4">
    <location>
        <begin position="473"/>
        <end position="611"/>
    </location>
</feature>
<evidence type="ECO:0000256" key="1">
    <source>
        <dbReference type="ARBA" id="ARBA00007797"/>
    </source>
</evidence>
<dbReference type="OrthoDB" id="10263185at2759"/>
<dbReference type="GO" id="GO:0032040">
    <property type="term" value="C:small-subunit processome"/>
    <property type="evidence" value="ECO:0007669"/>
    <property type="project" value="TreeGrafter"/>
</dbReference>
<dbReference type="Proteomes" id="UP000694843">
    <property type="component" value="Unplaced"/>
</dbReference>
<accession>A0A8B7NUT8</accession>
<feature type="region of interest" description="Disordered" evidence="2">
    <location>
        <begin position="211"/>
        <end position="260"/>
    </location>
</feature>
<evidence type="ECO:0000313" key="5">
    <source>
        <dbReference type="Proteomes" id="UP000694843"/>
    </source>
</evidence>
<feature type="compositionally biased region" description="Basic residues" evidence="2">
    <location>
        <begin position="326"/>
        <end position="335"/>
    </location>
</feature>
<keyword evidence="3" id="KW-1133">Transmembrane helix</keyword>
<comment type="similarity">
    <text evidence="1">Belongs to the CBF/MAK21 family.</text>
</comment>
<evidence type="ECO:0000256" key="3">
    <source>
        <dbReference type="SAM" id="Phobius"/>
    </source>
</evidence>
<organism evidence="5 6">
    <name type="scientific">Hyalella azteca</name>
    <name type="common">Amphipod</name>
    <dbReference type="NCBI Taxonomy" id="294128"/>
    <lineage>
        <taxon>Eukaryota</taxon>
        <taxon>Metazoa</taxon>
        <taxon>Ecdysozoa</taxon>
        <taxon>Arthropoda</taxon>
        <taxon>Crustacea</taxon>
        <taxon>Multicrustacea</taxon>
        <taxon>Malacostraca</taxon>
        <taxon>Eumalacostraca</taxon>
        <taxon>Peracarida</taxon>
        <taxon>Amphipoda</taxon>
        <taxon>Senticaudata</taxon>
        <taxon>Talitrida</taxon>
        <taxon>Talitroidea</taxon>
        <taxon>Hyalellidae</taxon>
        <taxon>Hyalella</taxon>
    </lineage>
</organism>
<feature type="compositionally biased region" description="Basic and acidic residues" evidence="2">
    <location>
        <begin position="302"/>
        <end position="324"/>
    </location>
</feature>
<dbReference type="Pfam" id="PF03914">
    <property type="entry name" value="CBF"/>
    <property type="match status" value="1"/>
</dbReference>
<dbReference type="KEGG" id="hazt:108674105"/>
<dbReference type="PANTHER" id="PTHR12455">
    <property type="entry name" value="NUCLEOLAR COMPLEX PROTEIN 4"/>
    <property type="match status" value="1"/>
</dbReference>
<dbReference type="InterPro" id="IPR005612">
    <property type="entry name" value="CCAAT-binding_factor"/>
</dbReference>
<gene>
    <name evidence="6" type="primary">LOC108674105</name>
</gene>
<reference evidence="6" key="1">
    <citation type="submission" date="2025-08" db="UniProtKB">
        <authorList>
            <consortium name="RefSeq"/>
        </authorList>
    </citation>
    <scope>IDENTIFICATION</scope>
</reference>
<dbReference type="PANTHER" id="PTHR12455:SF0">
    <property type="entry name" value="NUCLEOLAR COMPLEX PROTEIN 4 HOMOLOG"/>
    <property type="match status" value="1"/>
</dbReference>
<dbReference type="AlphaFoldDB" id="A0A8B7NUT8"/>
<keyword evidence="5" id="KW-1185">Reference proteome</keyword>
<dbReference type="GO" id="GO:0042254">
    <property type="term" value="P:ribosome biogenesis"/>
    <property type="evidence" value="ECO:0007669"/>
    <property type="project" value="InterPro"/>
</dbReference>
<proteinExistence type="inferred from homology"/>
<evidence type="ECO:0000259" key="4">
    <source>
        <dbReference type="Pfam" id="PF03914"/>
    </source>
</evidence>
<dbReference type="GO" id="GO:0030692">
    <property type="term" value="C:Noc4p-Nop14p complex"/>
    <property type="evidence" value="ECO:0007669"/>
    <property type="project" value="TreeGrafter"/>
</dbReference>